<dbReference type="Proteomes" id="UP000735302">
    <property type="component" value="Unassembled WGS sequence"/>
</dbReference>
<evidence type="ECO:0000256" key="1">
    <source>
        <dbReference type="ARBA" id="ARBA00006834"/>
    </source>
</evidence>
<feature type="compositionally biased region" description="Polar residues" evidence="2">
    <location>
        <begin position="181"/>
        <end position="197"/>
    </location>
</feature>
<name>A0AAV4DVF6_9GAST</name>
<feature type="compositionally biased region" description="Low complexity" evidence="2">
    <location>
        <begin position="298"/>
        <end position="309"/>
    </location>
</feature>
<evidence type="ECO:0000313" key="4">
    <source>
        <dbReference type="EMBL" id="GFO48124.1"/>
    </source>
</evidence>
<proteinExistence type="inferred from homology"/>
<gene>
    <name evidence="4" type="ORF">PoB_007462900</name>
</gene>
<feature type="region of interest" description="Disordered" evidence="2">
    <location>
        <begin position="169"/>
        <end position="213"/>
    </location>
</feature>
<reference evidence="4 5" key="1">
    <citation type="journal article" date="2021" name="Elife">
        <title>Chloroplast acquisition without the gene transfer in kleptoplastic sea slugs, Plakobranchus ocellatus.</title>
        <authorList>
            <person name="Maeda T."/>
            <person name="Takahashi S."/>
            <person name="Yoshida T."/>
            <person name="Shimamura S."/>
            <person name="Takaki Y."/>
            <person name="Nagai Y."/>
            <person name="Toyoda A."/>
            <person name="Suzuki Y."/>
            <person name="Arimoto A."/>
            <person name="Ishii H."/>
            <person name="Satoh N."/>
            <person name="Nishiyama T."/>
            <person name="Hasebe M."/>
            <person name="Maruyama T."/>
            <person name="Minagawa J."/>
            <person name="Obokata J."/>
            <person name="Shigenobu S."/>
        </authorList>
    </citation>
    <scope>NUCLEOTIDE SEQUENCE [LARGE SCALE GENOMIC DNA]</scope>
</reference>
<dbReference type="SUPFAM" id="SSF46934">
    <property type="entry name" value="UBA-like"/>
    <property type="match status" value="1"/>
</dbReference>
<dbReference type="InterPro" id="IPR009060">
    <property type="entry name" value="UBA-like_sf"/>
</dbReference>
<evidence type="ECO:0000313" key="5">
    <source>
        <dbReference type="Proteomes" id="UP000735302"/>
    </source>
</evidence>
<comment type="caution">
    <text evidence="4">The sequence shown here is derived from an EMBL/GenBank/DDBJ whole genome shotgun (WGS) entry which is preliminary data.</text>
</comment>
<feature type="compositionally biased region" description="Polar residues" evidence="2">
    <location>
        <begin position="260"/>
        <end position="271"/>
    </location>
</feature>
<organism evidence="4 5">
    <name type="scientific">Plakobranchus ocellatus</name>
    <dbReference type="NCBI Taxonomy" id="259542"/>
    <lineage>
        <taxon>Eukaryota</taxon>
        <taxon>Metazoa</taxon>
        <taxon>Spiralia</taxon>
        <taxon>Lophotrochozoa</taxon>
        <taxon>Mollusca</taxon>
        <taxon>Gastropoda</taxon>
        <taxon>Heterobranchia</taxon>
        <taxon>Euthyneura</taxon>
        <taxon>Panpulmonata</taxon>
        <taxon>Sacoglossa</taxon>
        <taxon>Placobranchoidea</taxon>
        <taxon>Plakobranchidae</taxon>
        <taxon>Plakobranchus</taxon>
    </lineage>
</organism>
<evidence type="ECO:0000259" key="3">
    <source>
        <dbReference type="Pfam" id="PF03474"/>
    </source>
</evidence>
<evidence type="ECO:0000256" key="2">
    <source>
        <dbReference type="SAM" id="MobiDB-lite"/>
    </source>
</evidence>
<dbReference type="EMBL" id="BLXT01008374">
    <property type="protein sequence ID" value="GFO48124.1"/>
    <property type="molecule type" value="Genomic_DNA"/>
</dbReference>
<comment type="similarity">
    <text evidence="1">Belongs to the DMRT family.</text>
</comment>
<feature type="region of interest" description="Disordered" evidence="2">
    <location>
        <begin position="256"/>
        <end position="329"/>
    </location>
</feature>
<dbReference type="Gene3D" id="1.10.8.10">
    <property type="entry name" value="DNA helicase RuvA subunit, C-terminal domain"/>
    <property type="match status" value="1"/>
</dbReference>
<feature type="region of interest" description="Disordered" evidence="2">
    <location>
        <begin position="383"/>
        <end position="403"/>
    </location>
</feature>
<protein>
    <submittedName>
        <fullName evidence="4">Doublesex- and mab-3-related transcription factor a2</fullName>
    </submittedName>
</protein>
<dbReference type="Pfam" id="PF03474">
    <property type="entry name" value="DMA"/>
    <property type="match status" value="1"/>
</dbReference>
<feature type="compositionally biased region" description="Pro residues" evidence="2">
    <location>
        <begin position="198"/>
        <end position="212"/>
    </location>
</feature>
<dbReference type="AlphaFoldDB" id="A0AAV4DVF6"/>
<feature type="compositionally biased region" description="Polar residues" evidence="2">
    <location>
        <begin position="383"/>
        <end position="397"/>
    </location>
</feature>
<feature type="compositionally biased region" description="Low complexity" evidence="2">
    <location>
        <begin position="169"/>
        <end position="180"/>
    </location>
</feature>
<accession>A0AAV4DVF6</accession>
<dbReference type="InterPro" id="IPR005173">
    <property type="entry name" value="DMA"/>
</dbReference>
<feature type="domain" description="DMA" evidence="3">
    <location>
        <begin position="106"/>
        <end position="141"/>
    </location>
</feature>
<keyword evidence="5" id="KW-1185">Reference proteome</keyword>
<sequence length="416" mass="45942">MSPLINERMRKRRCFADKELEVVMLEREKQAEMMANQRRALHHVMQTHNSILNGLSVNTFRGFQQQQALNLTPFPSAAMHREERSKSLPGLQGKVYFTYPSHGTSSPKDFLQKVFPAQNRRVIELVWQGCGGDMERTIEQLAKEVKPSAPSDDKAPEFISPDLKYMSSTSAVTSSESQSSKQTNHKPSVFNNFTPLSPVTPPHSPLTSPRPTPAGHSSGFFSIYAPLMPLLIPPYSCTRNFNQNMHVEVPFTAAVKDGSRSQNRPTHTPGINTKELPIIGSPVKPEDSVSELETAECPSSAPASSSPSDTSPPNPSRCGEHPNGTLSQNNMTYLKSAENTAERDSKPECDETVGNVCQELHNRSLCDIAERAHARHQWSSDISSLAPTLSPAQNNKQGLKRPSPLKFSVEAIMSRS</sequence>